<dbReference type="KEGG" id="csty:KN1_11250"/>
<name>A0A8D5U5S1_9CREN</name>
<gene>
    <name evidence="1" type="ORF">KN1_11250</name>
</gene>
<dbReference type="RefSeq" id="WP_221289857.1">
    <property type="nucleotide sequence ID" value="NZ_AP024597.1"/>
</dbReference>
<dbReference type="GeneID" id="66162861"/>
<dbReference type="AlphaFoldDB" id="A0A8D5U5S1"/>
<evidence type="ECO:0000313" key="1">
    <source>
        <dbReference type="EMBL" id="BCU69828.1"/>
    </source>
</evidence>
<organism evidence="1 2">
    <name type="scientific">Stygiolobus caldivivus</name>
    <dbReference type="NCBI Taxonomy" id="2824673"/>
    <lineage>
        <taxon>Archaea</taxon>
        <taxon>Thermoproteota</taxon>
        <taxon>Thermoprotei</taxon>
        <taxon>Sulfolobales</taxon>
        <taxon>Sulfolobaceae</taxon>
        <taxon>Stygiolobus</taxon>
    </lineage>
</organism>
<keyword evidence="2" id="KW-1185">Reference proteome</keyword>
<accession>A0A8D5U5S1</accession>
<dbReference type="EMBL" id="AP024597">
    <property type="protein sequence ID" value="BCU69828.1"/>
    <property type="molecule type" value="Genomic_DNA"/>
</dbReference>
<evidence type="ECO:0000313" key="2">
    <source>
        <dbReference type="Proteomes" id="UP000825123"/>
    </source>
</evidence>
<reference evidence="1 2" key="1">
    <citation type="submission" date="2021-04" db="EMBL/GenBank/DDBJ databases">
        <title>Complete genome sequence of Stygiolobus sp. KN-1.</title>
        <authorList>
            <person name="Nakamura K."/>
            <person name="Sakai H."/>
            <person name="Kurosawa N."/>
        </authorList>
    </citation>
    <scope>NUCLEOTIDE SEQUENCE [LARGE SCALE GENOMIC DNA]</scope>
    <source>
        <strain evidence="1 2">KN-1</strain>
    </source>
</reference>
<dbReference type="Proteomes" id="UP000825123">
    <property type="component" value="Chromosome"/>
</dbReference>
<sequence length="91" mass="10143">MLELVDSALGAMVFVVYRSSPFYDQVNPPSGPRILRYFYRRRVIKARGVVDAVEDFVTGNVVFIIGIDLIVFGFHINSGYNLGLAIVGGFR</sequence>
<proteinExistence type="predicted"/>
<protein>
    <submittedName>
        <fullName evidence="1">Uncharacterized protein</fullName>
    </submittedName>
</protein>